<accession>A0A4Y3QYD4</accession>
<evidence type="ECO:0000259" key="1">
    <source>
        <dbReference type="Pfam" id="PF01609"/>
    </source>
</evidence>
<dbReference type="AlphaFoldDB" id="A0A4Y3QYD4"/>
<evidence type="ECO:0000313" key="3">
    <source>
        <dbReference type="Proteomes" id="UP000319210"/>
    </source>
</evidence>
<dbReference type="GO" id="GO:0003677">
    <property type="term" value="F:DNA binding"/>
    <property type="evidence" value="ECO:0007669"/>
    <property type="project" value="InterPro"/>
</dbReference>
<organism evidence="2 3">
    <name type="scientific">Streptomyces cacaoi</name>
    <dbReference type="NCBI Taxonomy" id="1898"/>
    <lineage>
        <taxon>Bacteria</taxon>
        <taxon>Bacillati</taxon>
        <taxon>Actinomycetota</taxon>
        <taxon>Actinomycetes</taxon>
        <taxon>Kitasatosporales</taxon>
        <taxon>Streptomycetaceae</taxon>
        <taxon>Streptomyces</taxon>
    </lineage>
</organism>
<name>A0A4Y3QYD4_STRCI</name>
<sequence>MPGRKRHTVVDTLGLLLAVAITAANAVDHRIGHTLLDRAIERPRP</sequence>
<dbReference type="Proteomes" id="UP000319210">
    <property type="component" value="Unassembled WGS sequence"/>
</dbReference>
<dbReference type="InterPro" id="IPR002559">
    <property type="entry name" value="Transposase_11"/>
</dbReference>
<reference evidence="2 3" key="1">
    <citation type="submission" date="2019-06" db="EMBL/GenBank/DDBJ databases">
        <title>Whole genome shotgun sequence of Streptomyces cacaoi subsp. cacaoi NBRC 12748.</title>
        <authorList>
            <person name="Hosoyama A."/>
            <person name="Uohara A."/>
            <person name="Ohji S."/>
            <person name="Ichikawa N."/>
        </authorList>
    </citation>
    <scope>NUCLEOTIDE SEQUENCE [LARGE SCALE GENOMIC DNA]</scope>
    <source>
        <strain evidence="2 3">NBRC 12748</strain>
    </source>
</reference>
<dbReference type="GO" id="GO:0004803">
    <property type="term" value="F:transposase activity"/>
    <property type="evidence" value="ECO:0007669"/>
    <property type="project" value="InterPro"/>
</dbReference>
<keyword evidence="3" id="KW-1185">Reference proteome</keyword>
<dbReference type="Pfam" id="PF01609">
    <property type="entry name" value="DDE_Tnp_1"/>
    <property type="match status" value="1"/>
</dbReference>
<protein>
    <recommendedName>
        <fullName evidence="1">Transposase IS4-like domain-containing protein</fullName>
    </recommendedName>
</protein>
<comment type="caution">
    <text evidence="2">The sequence shown here is derived from an EMBL/GenBank/DDBJ whole genome shotgun (WGS) entry which is preliminary data.</text>
</comment>
<feature type="domain" description="Transposase IS4-like" evidence="1">
    <location>
        <begin position="2"/>
        <end position="41"/>
    </location>
</feature>
<evidence type="ECO:0000313" key="2">
    <source>
        <dbReference type="EMBL" id="GEB49657.1"/>
    </source>
</evidence>
<dbReference type="EMBL" id="BJMM01000008">
    <property type="protein sequence ID" value="GEB49657.1"/>
    <property type="molecule type" value="Genomic_DNA"/>
</dbReference>
<proteinExistence type="predicted"/>
<dbReference type="GO" id="GO:0006313">
    <property type="term" value="P:DNA transposition"/>
    <property type="evidence" value="ECO:0007669"/>
    <property type="project" value="InterPro"/>
</dbReference>
<gene>
    <name evidence="2" type="ORF">SCA03_22080</name>
</gene>